<comment type="caution">
    <text evidence="1">The sequence shown here is derived from an EMBL/GenBank/DDBJ whole genome shotgun (WGS) entry which is preliminary data.</text>
</comment>
<evidence type="ECO:0000313" key="2">
    <source>
        <dbReference type="Proteomes" id="UP001456524"/>
    </source>
</evidence>
<evidence type="ECO:0000313" key="1">
    <source>
        <dbReference type="EMBL" id="KAK8155906.1"/>
    </source>
</evidence>
<proteinExistence type="predicted"/>
<dbReference type="EMBL" id="JBBWUH010000010">
    <property type="protein sequence ID" value="KAK8155906.1"/>
    <property type="molecule type" value="Genomic_DNA"/>
</dbReference>
<accession>A0ABR1XIF3</accession>
<organism evidence="1 2">
    <name type="scientific">Phyllosticta citrichinensis</name>
    <dbReference type="NCBI Taxonomy" id="1130410"/>
    <lineage>
        <taxon>Eukaryota</taxon>
        <taxon>Fungi</taxon>
        <taxon>Dikarya</taxon>
        <taxon>Ascomycota</taxon>
        <taxon>Pezizomycotina</taxon>
        <taxon>Dothideomycetes</taxon>
        <taxon>Dothideomycetes incertae sedis</taxon>
        <taxon>Botryosphaeriales</taxon>
        <taxon>Phyllostictaceae</taxon>
        <taxon>Phyllosticta</taxon>
    </lineage>
</organism>
<gene>
    <name evidence="1" type="ORF">IWX90DRAFT_51682</name>
</gene>
<reference evidence="1 2" key="1">
    <citation type="journal article" date="2022" name="G3 (Bethesda)">
        <title>Enemy or ally: a genomic approach to elucidate the lifestyle of Phyllosticta citrichinaensis.</title>
        <authorList>
            <person name="Buijs V.A."/>
            <person name="Groenewald J.Z."/>
            <person name="Haridas S."/>
            <person name="LaButti K.M."/>
            <person name="Lipzen A."/>
            <person name="Martin F.M."/>
            <person name="Barry K."/>
            <person name="Grigoriev I.V."/>
            <person name="Crous P.W."/>
            <person name="Seidl M.F."/>
        </authorList>
    </citation>
    <scope>NUCLEOTIDE SEQUENCE [LARGE SCALE GENOMIC DNA]</scope>
    <source>
        <strain evidence="1 2">CBS 129764</strain>
    </source>
</reference>
<sequence length="198" mass="21685">METASRPPVPCLPAATYRSSLFLSLLLSPQEPLRNSWIVCCSDAACRTTSSCCNFLLAPFPNSTPYPCVFPSWSGFAGMRAPPCQFLLPATALGFGPRAFENASAGRGCHQARSTCDGTWWGLEKQLKRHLCTICLLHQTVATCCPPYNEWRKDGECALRYELCLCCCGSVLCSGTAGRGISGTKVHRQRREWLVALI</sequence>
<protein>
    <submittedName>
        <fullName evidence="1">Uncharacterized protein</fullName>
    </submittedName>
</protein>
<keyword evidence="2" id="KW-1185">Reference proteome</keyword>
<dbReference type="Proteomes" id="UP001456524">
    <property type="component" value="Unassembled WGS sequence"/>
</dbReference>
<name>A0ABR1XIF3_9PEZI</name>